<feature type="domain" description="Hemerythrin-like" evidence="1">
    <location>
        <begin position="13"/>
        <end position="130"/>
    </location>
</feature>
<dbReference type="InterPro" id="IPR012312">
    <property type="entry name" value="Hemerythrin-like"/>
</dbReference>
<dbReference type="eggNOG" id="COG2846">
    <property type="taxonomic scope" value="Bacteria"/>
</dbReference>
<name>W7XV12_9BACT</name>
<gene>
    <name evidence="2" type="ORF">JCM21142_527</name>
</gene>
<dbReference type="RefSeq" id="WP_044212098.1">
    <property type="nucleotide sequence ID" value="NZ_BAMD01000004.1"/>
</dbReference>
<sequence length="145" mass="17249">MENGVFHSNLKNIKLLNDFFKEYTNELLHHLKKEDGEVFPYVINLEKCIQNKIRDEEISRVIKEESIEEYERGHDSLEVKLSDLKNLIIKFLPSVLCKELCQKLLTELFRLEKDLENHSRIEDKVLVPKVKMLEQKYLDIHGIAR</sequence>
<dbReference type="Pfam" id="PF01814">
    <property type="entry name" value="Hemerythrin"/>
    <property type="match status" value="1"/>
</dbReference>
<evidence type="ECO:0000259" key="1">
    <source>
        <dbReference type="Pfam" id="PF01814"/>
    </source>
</evidence>
<proteinExistence type="predicted"/>
<dbReference type="Proteomes" id="UP000019402">
    <property type="component" value="Unassembled WGS sequence"/>
</dbReference>
<dbReference type="OrthoDB" id="937463at2"/>
<evidence type="ECO:0000313" key="3">
    <source>
        <dbReference type="Proteomes" id="UP000019402"/>
    </source>
</evidence>
<evidence type="ECO:0000313" key="2">
    <source>
        <dbReference type="EMBL" id="GAF01905.1"/>
    </source>
</evidence>
<reference evidence="2 3" key="1">
    <citation type="journal article" date="2014" name="Genome Announc.">
        <title>Draft Genome Sequence of Cytophaga fermentans JCM 21142T, a Facultative Anaerobe Isolated from Marine Mud.</title>
        <authorList>
            <person name="Starns D."/>
            <person name="Oshima K."/>
            <person name="Suda W."/>
            <person name="Iino T."/>
            <person name="Yuki M."/>
            <person name="Inoue J."/>
            <person name="Kitamura K."/>
            <person name="Iida T."/>
            <person name="Darby A."/>
            <person name="Hattori M."/>
            <person name="Ohkuma M."/>
        </authorList>
    </citation>
    <scope>NUCLEOTIDE SEQUENCE [LARGE SCALE GENOMIC DNA]</scope>
    <source>
        <strain evidence="2 3">JCM 21142</strain>
    </source>
</reference>
<keyword evidence="3" id="KW-1185">Reference proteome</keyword>
<dbReference type="Gene3D" id="1.20.120.520">
    <property type="entry name" value="nmb1532 protein domain like"/>
    <property type="match status" value="1"/>
</dbReference>
<organism evidence="2 3">
    <name type="scientific">Saccharicrinis fermentans DSM 9555 = JCM 21142</name>
    <dbReference type="NCBI Taxonomy" id="869213"/>
    <lineage>
        <taxon>Bacteria</taxon>
        <taxon>Pseudomonadati</taxon>
        <taxon>Bacteroidota</taxon>
        <taxon>Bacteroidia</taxon>
        <taxon>Marinilabiliales</taxon>
        <taxon>Marinilabiliaceae</taxon>
        <taxon>Saccharicrinis</taxon>
    </lineage>
</organism>
<dbReference type="AlphaFoldDB" id="W7XV12"/>
<protein>
    <submittedName>
        <fullName evidence="2">Cell wall biosynthesis protein ScdA</fullName>
    </submittedName>
</protein>
<dbReference type="EMBL" id="BAMD01000004">
    <property type="protein sequence ID" value="GAF01905.1"/>
    <property type="molecule type" value="Genomic_DNA"/>
</dbReference>
<comment type="caution">
    <text evidence="2">The sequence shown here is derived from an EMBL/GenBank/DDBJ whole genome shotgun (WGS) entry which is preliminary data.</text>
</comment>
<dbReference type="STRING" id="869213.GCA_000517085_01565"/>
<accession>W7XV12</accession>